<protein>
    <submittedName>
        <fullName evidence="3 4">Uncharacterized protein isoform X2</fullName>
    </submittedName>
</protein>
<accession>A0ABM4HQJ4</accession>
<reference evidence="3 4" key="2">
    <citation type="submission" date="2025-05" db="UniProtKB">
        <authorList>
            <consortium name="RefSeq"/>
        </authorList>
    </citation>
    <scope>IDENTIFICATION</scope>
    <source>
        <tissue evidence="3 4">Tongue muscle</tissue>
    </source>
</reference>
<feature type="compositionally biased region" description="Gly residues" evidence="1">
    <location>
        <begin position="202"/>
        <end position="211"/>
    </location>
</feature>
<reference evidence="2" key="1">
    <citation type="journal article" date="2022" name="J. Hered.">
        <title>A De Novo Chromosome-Level Genome Assembly of the White-Tailed Deer, Odocoileus Virginianus.</title>
        <authorList>
            <person name="London E.W."/>
            <person name="Roca A.L."/>
            <person name="Novakofski J.E."/>
            <person name="Mateus-Pinilla N.E."/>
        </authorList>
    </citation>
    <scope>NUCLEOTIDE SEQUENCE [LARGE SCALE GENOMIC DNA]</scope>
</reference>
<dbReference type="Proteomes" id="UP001652640">
    <property type="component" value="Chromosome 34"/>
</dbReference>
<organism evidence="2 4">
    <name type="scientific">Odocoileus virginianus</name>
    <name type="common">White-tailed deer</name>
    <dbReference type="NCBI Taxonomy" id="9874"/>
    <lineage>
        <taxon>Eukaryota</taxon>
        <taxon>Metazoa</taxon>
        <taxon>Chordata</taxon>
        <taxon>Craniata</taxon>
        <taxon>Vertebrata</taxon>
        <taxon>Euteleostomi</taxon>
        <taxon>Mammalia</taxon>
        <taxon>Eutheria</taxon>
        <taxon>Laurasiatheria</taxon>
        <taxon>Artiodactyla</taxon>
        <taxon>Ruminantia</taxon>
        <taxon>Pecora</taxon>
        <taxon>Cervidae</taxon>
        <taxon>Odocoileinae</taxon>
        <taxon>Odocoileus</taxon>
    </lineage>
</organism>
<sequence length="211" mass="22442">MYSTSLANMEFSRSLLEASHQCADVGVDSRAGGLWDPGFPSGHGQLWVRSPERRPEGARQAAGRQHEARPLVFLGRDSLASGKRDSSEKTRRHAAVLGGMSNLPEQPRSKPASPGMTTAPLTLEQASQMSRVLVGSCLLSARKASGCSSQETEEQVKVGVKAGDARGGRLRTEQDAGLKIRLRAAPAVPEGRSMSARPQWSGGEGHCGVRS</sequence>
<feature type="region of interest" description="Disordered" evidence="1">
    <location>
        <begin position="188"/>
        <end position="211"/>
    </location>
</feature>
<evidence type="ECO:0000313" key="2">
    <source>
        <dbReference type="Proteomes" id="UP001652640"/>
    </source>
</evidence>
<dbReference type="GeneID" id="110131169"/>
<evidence type="ECO:0000313" key="3">
    <source>
        <dbReference type="RefSeq" id="XP_070317848.1"/>
    </source>
</evidence>
<dbReference type="RefSeq" id="XP_070317848.1">
    <property type="nucleotide sequence ID" value="XM_070461747.1"/>
</dbReference>
<proteinExistence type="predicted"/>
<name>A0ABM4HQJ4_ODOVR</name>
<evidence type="ECO:0000256" key="1">
    <source>
        <dbReference type="SAM" id="MobiDB-lite"/>
    </source>
</evidence>
<keyword evidence="2" id="KW-1185">Reference proteome</keyword>
<gene>
    <name evidence="3 4" type="primary">LOC110131169</name>
</gene>
<evidence type="ECO:0000313" key="4">
    <source>
        <dbReference type="RefSeq" id="XP_070317849.1"/>
    </source>
</evidence>
<dbReference type="RefSeq" id="XP_070317849.1">
    <property type="nucleotide sequence ID" value="XM_070461748.1"/>
</dbReference>